<evidence type="ECO:0000313" key="11">
    <source>
        <dbReference type="RefSeq" id="XP_028031860.1"/>
    </source>
</evidence>
<dbReference type="PANTHER" id="PTHR22930">
    <property type="match status" value="1"/>
</dbReference>
<keyword evidence="4" id="KW-0540">Nuclease</keyword>
<keyword evidence="10" id="KW-1185">Reference proteome</keyword>
<dbReference type="Pfam" id="PF13359">
    <property type="entry name" value="DDE_Tnp_4"/>
    <property type="match status" value="1"/>
</dbReference>
<dbReference type="GO" id="GO:0005634">
    <property type="term" value="C:nucleus"/>
    <property type="evidence" value="ECO:0007669"/>
    <property type="project" value="UniProtKB-SubCell"/>
</dbReference>
<evidence type="ECO:0000256" key="3">
    <source>
        <dbReference type="ARBA" id="ARBA00006958"/>
    </source>
</evidence>
<reference evidence="11" key="1">
    <citation type="submission" date="2025-08" db="UniProtKB">
        <authorList>
            <consortium name="RefSeq"/>
        </authorList>
    </citation>
    <scope>IDENTIFICATION</scope>
    <source>
        <tissue evidence="11">Silk gland</tissue>
    </source>
</reference>
<feature type="domain" description="DDE Tnp4" evidence="9">
    <location>
        <begin position="172"/>
        <end position="322"/>
    </location>
</feature>
<accession>A0A6J2JQM2</accession>
<dbReference type="KEGG" id="bman:114244298"/>
<comment type="similarity">
    <text evidence="3">Belongs to the HARBI1 family.</text>
</comment>
<evidence type="ECO:0000256" key="2">
    <source>
        <dbReference type="ARBA" id="ARBA00004123"/>
    </source>
</evidence>
<keyword evidence="7" id="KW-0539">Nucleus</keyword>
<keyword evidence="6" id="KW-0378">Hydrolase</keyword>
<evidence type="ECO:0000256" key="8">
    <source>
        <dbReference type="SAM" id="MobiDB-lite"/>
    </source>
</evidence>
<gene>
    <name evidence="11" type="primary">LOC114244298</name>
</gene>
<proteinExistence type="inferred from homology"/>
<dbReference type="RefSeq" id="XP_028031860.1">
    <property type="nucleotide sequence ID" value="XM_028176059.1"/>
</dbReference>
<comment type="cofactor">
    <cofactor evidence="1">
        <name>a divalent metal cation</name>
        <dbReference type="ChEBI" id="CHEBI:60240"/>
    </cofactor>
</comment>
<dbReference type="PANTHER" id="PTHR22930:SF289">
    <property type="entry name" value="DDE TNP4 DOMAIN-CONTAINING PROTEIN-RELATED"/>
    <property type="match status" value="1"/>
</dbReference>
<protein>
    <submittedName>
        <fullName evidence="11">Nuclease HARBI1</fullName>
    </submittedName>
</protein>
<evidence type="ECO:0000256" key="7">
    <source>
        <dbReference type="ARBA" id="ARBA00023242"/>
    </source>
</evidence>
<evidence type="ECO:0000313" key="10">
    <source>
        <dbReference type="Proteomes" id="UP000504629"/>
    </source>
</evidence>
<evidence type="ECO:0000256" key="6">
    <source>
        <dbReference type="ARBA" id="ARBA00022801"/>
    </source>
</evidence>
<dbReference type="GO" id="GO:0016787">
    <property type="term" value="F:hydrolase activity"/>
    <property type="evidence" value="ECO:0007669"/>
    <property type="project" value="UniProtKB-KW"/>
</dbReference>
<evidence type="ECO:0000256" key="4">
    <source>
        <dbReference type="ARBA" id="ARBA00022722"/>
    </source>
</evidence>
<dbReference type="AlphaFoldDB" id="A0A6J2JQM2"/>
<comment type="subcellular location">
    <subcellularLocation>
        <location evidence="2">Nucleus</location>
    </subcellularLocation>
</comment>
<name>A0A6J2JQM2_BOMMA</name>
<dbReference type="GO" id="GO:0046872">
    <property type="term" value="F:metal ion binding"/>
    <property type="evidence" value="ECO:0007669"/>
    <property type="project" value="UniProtKB-KW"/>
</dbReference>
<dbReference type="InterPro" id="IPR045249">
    <property type="entry name" value="HARBI1-like"/>
</dbReference>
<dbReference type="Proteomes" id="UP000504629">
    <property type="component" value="Unplaced"/>
</dbReference>
<dbReference type="GO" id="GO:0004518">
    <property type="term" value="F:nuclease activity"/>
    <property type="evidence" value="ECO:0007669"/>
    <property type="project" value="UniProtKB-KW"/>
</dbReference>
<evidence type="ECO:0000256" key="5">
    <source>
        <dbReference type="ARBA" id="ARBA00022723"/>
    </source>
</evidence>
<dbReference type="InterPro" id="IPR027806">
    <property type="entry name" value="HARBI1_dom"/>
</dbReference>
<dbReference type="OrthoDB" id="2430314at2759"/>
<dbReference type="GeneID" id="114244298"/>
<keyword evidence="5" id="KW-0479">Metal-binding</keyword>
<feature type="region of interest" description="Disordered" evidence="8">
    <location>
        <begin position="1"/>
        <end position="32"/>
    </location>
</feature>
<evidence type="ECO:0000256" key="1">
    <source>
        <dbReference type="ARBA" id="ARBA00001968"/>
    </source>
</evidence>
<evidence type="ECO:0000259" key="9">
    <source>
        <dbReference type="Pfam" id="PF13359"/>
    </source>
</evidence>
<organism evidence="10 11">
    <name type="scientific">Bombyx mandarina</name>
    <name type="common">Wild silk moth</name>
    <name type="synonym">Wild silkworm</name>
    <dbReference type="NCBI Taxonomy" id="7092"/>
    <lineage>
        <taxon>Eukaryota</taxon>
        <taxon>Metazoa</taxon>
        <taxon>Ecdysozoa</taxon>
        <taxon>Arthropoda</taxon>
        <taxon>Hexapoda</taxon>
        <taxon>Insecta</taxon>
        <taxon>Pterygota</taxon>
        <taxon>Neoptera</taxon>
        <taxon>Endopterygota</taxon>
        <taxon>Lepidoptera</taxon>
        <taxon>Glossata</taxon>
        <taxon>Ditrysia</taxon>
        <taxon>Bombycoidea</taxon>
        <taxon>Bombycidae</taxon>
        <taxon>Bombycinae</taxon>
        <taxon>Bombyx</taxon>
    </lineage>
</organism>
<sequence length="373" mass="42112">MAFSLVTSDSDSDLEGLGQLSDWDNSASDSDSDDIDLHDDGFRGRRASRKIRRINYMQSLDDAEFTFRFRLSKPAVNQLLNEIIPFIRVTSSRNHGVSPIHQLLLTLRFYALGTMLISIADFVGVSKSTAGRIVRDISICIARLYDKYIHVQQGGAEKFYRIAGFPRVLGTIDCTHIRIQSPCRLVGEEFRNRKGYFSYNIQAVCDADLRLMNVVARWPGSAHDATIFNNSVLRAQCDAGQFGNHWLLGDSAYPNRPYLLTPVLNPVTEAELRYNQAHIKTRNTIERTFGVWKRRFPVLALTLRLSQPVTQSVIIATAVLHNICRNHSLEEVPPEVEILGGDNNVEDGSQNMDMQDISGRTDLINNFFNSEEN</sequence>